<dbReference type="RefSeq" id="WP_274080036.1">
    <property type="nucleotide sequence ID" value="NZ_JANIAM010000124.1"/>
</dbReference>
<dbReference type="EMBL" id="JANIAN010000130">
    <property type="protein sequence ID" value="MDD2110166.1"/>
    <property type="molecule type" value="Genomic_DNA"/>
</dbReference>
<dbReference type="EMBL" id="JANIAM010000124">
    <property type="protein sequence ID" value="MDD2116150.1"/>
    <property type="molecule type" value="Genomic_DNA"/>
</dbReference>
<feature type="non-terminal residue" evidence="2">
    <location>
        <position position="67"/>
    </location>
</feature>
<name>A0A9X4I0U3_9PSED</name>
<accession>A0A9X4I0U3</accession>
<dbReference type="Proteomes" id="UP001150728">
    <property type="component" value="Unassembled WGS sequence"/>
</dbReference>
<gene>
    <name evidence="1" type="ORF">NP533_28725</name>
    <name evidence="2" type="ORF">NP554_30690</name>
</gene>
<dbReference type="Proteomes" id="UP001150678">
    <property type="component" value="Unassembled WGS sequence"/>
</dbReference>
<organism evidence="2 3">
    <name type="scientific">Pseudomonas asiatica</name>
    <dbReference type="NCBI Taxonomy" id="2219225"/>
    <lineage>
        <taxon>Bacteria</taxon>
        <taxon>Pseudomonadati</taxon>
        <taxon>Pseudomonadota</taxon>
        <taxon>Gammaproteobacteria</taxon>
        <taxon>Pseudomonadales</taxon>
        <taxon>Pseudomonadaceae</taxon>
        <taxon>Pseudomonas</taxon>
    </lineage>
</organism>
<proteinExistence type="predicted"/>
<protein>
    <submittedName>
        <fullName evidence="2">Uncharacterized protein</fullName>
    </submittedName>
</protein>
<evidence type="ECO:0000313" key="2">
    <source>
        <dbReference type="EMBL" id="MDD2116150.1"/>
    </source>
</evidence>
<evidence type="ECO:0000313" key="1">
    <source>
        <dbReference type="EMBL" id="MDD2110166.1"/>
    </source>
</evidence>
<reference evidence="2" key="1">
    <citation type="submission" date="2022-07" db="EMBL/GenBank/DDBJ databases">
        <title>Multi-strain Analysis of Pseudomonas putida Reveals Metabolic and Genetic Diversity.</title>
        <authorList>
            <person name="Monk J.M."/>
        </authorList>
    </citation>
    <scope>NUCLEOTIDE SEQUENCE</scope>
    <source>
        <strain evidence="1">17514</strain>
        <strain evidence="2">17633</strain>
    </source>
</reference>
<evidence type="ECO:0000313" key="3">
    <source>
        <dbReference type="Proteomes" id="UP001150728"/>
    </source>
</evidence>
<dbReference type="AlphaFoldDB" id="A0A9X4I0U3"/>
<comment type="caution">
    <text evidence="2">The sequence shown here is derived from an EMBL/GenBank/DDBJ whole genome shotgun (WGS) entry which is preliminary data.</text>
</comment>
<sequence length="67" mass="7782">MIVAFSALSEQPNLLNFKKFVVPMSLEVGRIIRGFRRRSRVNFIYLKYSRQRPYQGHQVLATTPSAP</sequence>